<name>A0A845LWV4_9RHOB</name>
<comment type="caution">
    <text evidence="1">The sequence shown here is derived from an EMBL/GenBank/DDBJ whole genome shotgun (WGS) entry which is preliminary data.</text>
</comment>
<evidence type="ECO:0000313" key="1">
    <source>
        <dbReference type="EMBL" id="MZR12430.1"/>
    </source>
</evidence>
<dbReference type="Gene3D" id="3.40.50.1820">
    <property type="entry name" value="alpha/beta hydrolase"/>
    <property type="match status" value="1"/>
</dbReference>
<gene>
    <name evidence="1" type="ORF">GQE99_05300</name>
</gene>
<sequence length="251" mass="26944">MTASIHFLRPFHEARLDDIPLIWTLPPDAATGIVIHVPDFGQRREETAPLLGLFNQEGKIAVSLDLARHGARGDGAGDLREAAQADYARLIWTILGETVLDIPTVSTWARSRFGDLPLSLSGFGLGGDVALAAGRMVSDLADLTVVGASPDWTCPLPEFDELTGAPDTRAMLFRRMLEPMTHAADYAGCPMHFLRIGGSERAAAIDAFKAQVFDLSAEEGGEIVTTTLAAREGVDFADPAIWWPHIGSLAA</sequence>
<organism evidence="1 2">
    <name type="scientific">Maritimibacter harenae</name>
    <dbReference type="NCBI Taxonomy" id="2606218"/>
    <lineage>
        <taxon>Bacteria</taxon>
        <taxon>Pseudomonadati</taxon>
        <taxon>Pseudomonadota</taxon>
        <taxon>Alphaproteobacteria</taxon>
        <taxon>Rhodobacterales</taxon>
        <taxon>Roseobacteraceae</taxon>
        <taxon>Maritimibacter</taxon>
    </lineage>
</organism>
<evidence type="ECO:0008006" key="3">
    <source>
        <dbReference type="Google" id="ProtNLM"/>
    </source>
</evidence>
<dbReference type="RefSeq" id="WP_161350552.1">
    <property type="nucleotide sequence ID" value="NZ_WTUX01000010.1"/>
</dbReference>
<keyword evidence="2" id="KW-1185">Reference proteome</keyword>
<dbReference type="EMBL" id="WTUX01000010">
    <property type="protein sequence ID" value="MZR12430.1"/>
    <property type="molecule type" value="Genomic_DNA"/>
</dbReference>
<dbReference type="Proteomes" id="UP000467322">
    <property type="component" value="Unassembled WGS sequence"/>
</dbReference>
<dbReference type="InterPro" id="IPR029058">
    <property type="entry name" value="AB_hydrolase_fold"/>
</dbReference>
<evidence type="ECO:0000313" key="2">
    <source>
        <dbReference type="Proteomes" id="UP000467322"/>
    </source>
</evidence>
<dbReference type="AlphaFoldDB" id="A0A845LWV4"/>
<accession>A0A845LWV4</accession>
<protein>
    <recommendedName>
        <fullName evidence="3">Alpha/beta hydrolase</fullName>
    </recommendedName>
</protein>
<dbReference type="SUPFAM" id="SSF53474">
    <property type="entry name" value="alpha/beta-Hydrolases"/>
    <property type="match status" value="1"/>
</dbReference>
<proteinExistence type="predicted"/>
<reference evidence="1 2" key="1">
    <citation type="submission" date="2019-12" db="EMBL/GenBank/DDBJ databases">
        <title>Maritimibacter sp. nov. sp. isolated from sea sand.</title>
        <authorList>
            <person name="Kim J."/>
            <person name="Jeong S.E."/>
            <person name="Jung H.S."/>
            <person name="Jeon C.O."/>
        </authorList>
    </citation>
    <scope>NUCLEOTIDE SEQUENCE [LARGE SCALE GENOMIC DNA]</scope>
    <source>
        <strain evidence="1 2">DP07</strain>
    </source>
</reference>